<evidence type="ECO:0000313" key="2">
    <source>
        <dbReference type="Proteomes" id="UP000305524"/>
    </source>
</evidence>
<sequence length="301" mass="34752">MEKNFTENCIGLYDNGSLIGKNPLETFINYKLLNCSNLEFDCDSSSVVKENLEFLFGEGETAYTDTLISPQSFFTTYLRYYHEDILIKKSKKLIVPNIPAVKNEMIAEGIANNSNKISNSAIWSFYIKKQYVEVHESMLEFLDSVYYLSNFSPVCRGFNLGRAAKTADNFFVALDKIFLYFQSKNNEASNLELKEILSRFLGESRFFGKVYLTEEEVIASVMNWLNSFGSYKEFIEKYCFQSFLEDPYDSSSKPKELWTGLFDGTKLQPSKEEFISCIEFMTNAIKERGVRMCEIHGECTY</sequence>
<protein>
    <submittedName>
        <fullName evidence="1">Uncharacterized protein</fullName>
    </submittedName>
</protein>
<dbReference type="AlphaFoldDB" id="A0A4U3ABQ5"/>
<organism evidence="1 2">
    <name type="scientific">Bacillus mycoides</name>
    <dbReference type="NCBI Taxonomy" id="1405"/>
    <lineage>
        <taxon>Bacteria</taxon>
        <taxon>Bacillati</taxon>
        <taxon>Bacillota</taxon>
        <taxon>Bacilli</taxon>
        <taxon>Bacillales</taxon>
        <taxon>Bacillaceae</taxon>
        <taxon>Bacillus</taxon>
        <taxon>Bacillus cereus group</taxon>
    </lineage>
</organism>
<comment type="caution">
    <text evidence="1">The sequence shown here is derived from an EMBL/GenBank/DDBJ whole genome shotgun (WGS) entry which is preliminary data.</text>
</comment>
<accession>A0A4U3ABQ5</accession>
<dbReference type="Proteomes" id="UP000305524">
    <property type="component" value="Unassembled WGS sequence"/>
</dbReference>
<gene>
    <name evidence="1" type="ORF">FC701_11530</name>
</gene>
<name>A0A4U3ABQ5_BACMY</name>
<reference evidence="1 2" key="1">
    <citation type="journal article" date="2019" name="Environ. Microbiol.">
        <title>An active ?-lactamase is a part of an orchestrated cell wall stress resistance network of Bacillus subtilis and related rhizosphere species.</title>
        <authorList>
            <person name="Bucher T."/>
            <person name="Keren-Paz A."/>
            <person name="Hausser J."/>
            <person name="Olender T."/>
            <person name="Cytryn E."/>
            <person name="Kolodkin-Gal I."/>
        </authorList>
    </citation>
    <scope>NUCLEOTIDE SEQUENCE [LARGE SCALE GENOMIC DNA]</scope>
    <source>
        <strain evidence="1 2">I186</strain>
    </source>
</reference>
<proteinExistence type="predicted"/>
<evidence type="ECO:0000313" key="1">
    <source>
        <dbReference type="EMBL" id="TKI85068.1"/>
    </source>
</evidence>
<dbReference type="EMBL" id="SZOD01000242">
    <property type="protein sequence ID" value="TKI85068.1"/>
    <property type="molecule type" value="Genomic_DNA"/>
</dbReference>